<feature type="transmembrane region" description="Helical" evidence="2">
    <location>
        <begin position="45"/>
        <end position="67"/>
    </location>
</feature>
<gene>
    <name evidence="3" type="ORF">V2S66_31340</name>
</gene>
<accession>A0ABU7PL45</accession>
<sequence length="247" mass="26322">MIAHLVKGLRILGERWTAGPRKWVAAGENLLDTVLRWAMLVGGGWALWLLVTGSWKILGVVVLVVIVKALRAATKAANGQHERPKVSPKPPEDRPVDVPAETFLACIWDVLDGTPAVHLATLARHLTATTGRPWTGDDVRAACRASQIPIRPKVRDLGGDRVSSGVHRDDLDPLPQPLSEGAPEGVAGGYVAGHGGNATPLPDGNATAPTPTVRRVGDLRITSTPDAHNPHRTHVAVVDPTRKKASR</sequence>
<keyword evidence="2" id="KW-1133">Transmembrane helix</keyword>
<proteinExistence type="predicted"/>
<keyword evidence="2" id="KW-0472">Membrane</keyword>
<evidence type="ECO:0000313" key="4">
    <source>
        <dbReference type="Proteomes" id="UP001344658"/>
    </source>
</evidence>
<evidence type="ECO:0000256" key="2">
    <source>
        <dbReference type="SAM" id="Phobius"/>
    </source>
</evidence>
<reference evidence="3 4" key="1">
    <citation type="submission" date="2023-12" db="EMBL/GenBank/DDBJ databases">
        <title>Streptomyces sp. V4-01.</title>
        <authorList>
            <person name="Somphong A."/>
            <person name="Phongsopitanun W."/>
        </authorList>
    </citation>
    <scope>NUCLEOTIDE SEQUENCE [LARGE SCALE GENOMIC DNA]</scope>
    <source>
        <strain evidence="3 4">V4-01</strain>
    </source>
</reference>
<keyword evidence="4" id="KW-1185">Reference proteome</keyword>
<dbReference type="RefSeq" id="WP_330800146.1">
    <property type="nucleotide sequence ID" value="NZ_JAZEWV010000046.1"/>
</dbReference>
<keyword evidence="2" id="KW-0812">Transmembrane</keyword>
<dbReference type="EMBL" id="JAZEWV010000046">
    <property type="protein sequence ID" value="MEE4546446.1"/>
    <property type="molecule type" value="Genomic_DNA"/>
</dbReference>
<organism evidence="3 4">
    <name type="scientific">Actinacidiphila polyblastidii</name>
    <dbReference type="NCBI Taxonomy" id="3110430"/>
    <lineage>
        <taxon>Bacteria</taxon>
        <taxon>Bacillati</taxon>
        <taxon>Actinomycetota</taxon>
        <taxon>Actinomycetes</taxon>
        <taxon>Kitasatosporales</taxon>
        <taxon>Streptomycetaceae</taxon>
        <taxon>Actinacidiphila</taxon>
    </lineage>
</organism>
<protein>
    <submittedName>
        <fullName evidence="3">Uncharacterized protein</fullName>
    </submittedName>
</protein>
<feature type="compositionally biased region" description="Gly residues" evidence="1">
    <location>
        <begin position="186"/>
        <end position="196"/>
    </location>
</feature>
<comment type="caution">
    <text evidence="3">The sequence shown here is derived from an EMBL/GenBank/DDBJ whole genome shotgun (WGS) entry which is preliminary data.</text>
</comment>
<evidence type="ECO:0000256" key="1">
    <source>
        <dbReference type="SAM" id="MobiDB-lite"/>
    </source>
</evidence>
<feature type="region of interest" description="Disordered" evidence="1">
    <location>
        <begin position="155"/>
        <end position="233"/>
    </location>
</feature>
<dbReference type="Proteomes" id="UP001344658">
    <property type="component" value="Unassembled WGS sequence"/>
</dbReference>
<evidence type="ECO:0000313" key="3">
    <source>
        <dbReference type="EMBL" id="MEE4546446.1"/>
    </source>
</evidence>
<name>A0ABU7PL45_9ACTN</name>